<name>A0ABD3FIC4_9STRA</name>
<accession>A0ABD3FIC4</accession>
<dbReference type="EMBL" id="JBIMZQ010000018">
    <property type="protein sequence ID" value="KAL3666147.1"/>
    <property type="molecule type" value="Genomic_DNA"/>
</dbReference>
<evidence type="ECO:0000313" key="1">
    <source>
        <dbReference type="EMBL" id="KAL3666147.1"/>
    </source>
</evidence>
<sequence>MDFAGNILGMDNVACITHDLQLVDSRLGTKEENQQAPAGKAVVSGEIGVGIYKNDEDDELSKNDRLQMGHLRDAAVEEMDDFLNTALENLGVGEMATMRGIVQNFWSLAVYFRTSPKARDLDTIQKTEFGISPDMFLEYADAPHLSAVCTKCFLYASGIIEFKGMQNKL</sequence>
<gene>
    <name evidence="1" type="ORF">V7S43_008936</name>
</gene>
<dbReference type="AlphaFoldDB" id="A0ABD3FIC4"/>
<proteinExistence type="predicted"/>
<organism evidence="1 2">
    <name type="scientific">Phytophthora oleae</name>
    <dbReference type="NCBI Taxonomy" id="2107226"/>
    <lineage>
        <taxon>Eukaryota</taxon>
        <taxon>Sar</taxon>
        <taxon>Stramenopiles</taxon>
        <taxon>Oomycota</taxon>
        <taxon>Peronosporomycetes</taxon>
        <taxon>Peronosporales</taxon>
        <taxon>Peronosporaceae</taxon>
        <taxon>Phytophthora</taxon>
    </lineage>
</organism>
<evidence type="ECO:0000313" key="2">
    <source>
        <dbReference type="Proteomes" id="UP001632037"/>
    </source>
</evidence>
<protein>
    <submittedName>
        <fullName evidence="1">Uncharacterized protein</fullName>
    </submittedName>
</protein>
<comment type="caution">
    <text evidence="1">The sequence shown here is derived from an EMBL/GenBank/DDBJ whole genome shotgun (WGS) entry which is preliminary data.</text>
</comment>
<keyword evidence="2" id="KW-1185">Reference proteome</keyword>
<reference evidence="1 2" key="1">
    <citation type="submission" date="2024-09" db="EMBL/GenBank/DDBJ databases">
        <title>Genome sequencing and assembly of Phytophthora oleae, isolate VK10A, causative agent of rot of olive drupes.</title>
        <authorList>
            <person name="Conti Taguali S."/>
            <person name="Riolo M."/>
            <person name="La Spada F."/>
            <person name="Cacciola S.O."/>
            <person name="Dionisio G."/>
        </authorList>
    </citation>
    <scope>NUCLEOTIDE SEQUENCE [LARGE SCALE GENOMIC DNA]</scope>
    <source>
        <strain evidence="1 2">VK10A</strain>
    </source>
</reference>
<dbReference type="Proteomes" id="UP001632037">
    <property type="component" value="Unassembled WGS sequence"/>
</dbReference>